<proteinExistence type="predicted"/>
<evidence type="ECO:0008006" key="4">
    <source>
        <dbReference type="Google" id="ProtNLM"/>
    </source>
</evidence>
<evidence type="ECO:0000256" key="1">
    <source>
        <dbReference type="SAM" id="MobiDB-lite"/>
    </source>
</evidence>
<reference evidence="2 3" key="3">
    <citation type="submission" date="2019-11" db="EMBL/GenBank/DDBJ databases">
        <title>A de novo genome assembly of a pear dwarfing rootstock.</title>
        <authorList>
            <person name="Wang F."/>
            <person name="Wang J."/>
            <person name="Li S."/>
            <person name="Zhang Y."/>
            <person name="Fang M."/>
            <person name="Ma L."/>
            <person name="Zhao Y."/>
            <person name="Jiang S."/>
        </authorList>
    </citation>
    <scope>NUCLEOTIDE SEQUENCE [LARGE SCALE GENOMIC DNA]</scope>
    <source>
        <strain evidence="2">S2</strain>
        <tissue evidence="2">Leaf</tissue>
    </source>
</reference>
<sequence>MRFPVKRVMIVNRDDDNPISSVMKSYLKRAFTWVDADLKEALQRDVLVCILFAANQEEKNNENDKAGQRVGVDGTDEQGWTTVVLRWHIRAERCVDITHDWSSHSRPTVESLEAFQSITSLEYNSTTFKSYETSFANFIPFAKKMFSPSSSTGLHSFDDVIIGPFIIAHLYHLLYEMTRGQPYETNINRVTWMLQLWLQWYFPKFWTANLEFPEGVVPARILAKEIPLQTNSSKTHLGREHVTLAKINSSAVSGKTTWLGEFEAILVLFFDYVHCGTSYCFCSSSEATFQASRRNLEVMSKIIHKHMALIFECTSLFTTWWEAKWLKKYDRDIKEAHDRLFGQVFFISFPKKEEVESWKKAINQKNQLLLIGNTDEVDIRQEKKVANAFVLQEAVAEASRKGAGSSHVLDNAGGISKMFNNLETEAGPKVETMAFRWARSAVMESSNSEPEMKPQARLNLLAPRATSTKKRTRIPIPRPRKGAASKSSPSISVDTSTVTTTSSGTCVMPHPLASLLATAFFPELVREFGKIRIKLRSLRHPSEPQHLQDQRQIFREWMQRDLSASFSLKALQGVERALIDLYQAQQMMKVQYESFLSTFENLKALKG</sequence>
<keyword evidence="3" id="KW-1185">Reference proteome</keyword>
<feature type="compositionally biased region" description="Basic residues" evidence="1">
    <location>
        <begin position="467"/>
        <end position="483"/>
    </location>
</feature>
<feature type="compositionally biased region" description="Low complexity" evidence="1">
    <location>
        <begin position="485"/>
        <end position="502"/>
    </location>
</feature>
<dbReference type="Proteomes" id="UP000327157">
    <property type="component" value="Chromosome 15"/>
</dbReference>
<evidence type="ECO:0000313" key="2">
    <source>
        <dbReference type="EMBL" id="KAB2617428.1"/>
    </source>
</evidence>
<feature type="region of interest" description="Disordered" evidence="1">
    <location>
        <begin position="466"/>
        <end position="502"/>
    </location>
</feature>
<organism evidence="2 3">
    <name type="scientific">Pyrus ussuriensis x Pyrus communis</name>
    <dbReference type="NCBI Taxonomy" id="2448454"/>
    <lineage>
        <taxon>Eukaryota</taxon>
        <taxon>Viridiplantae</taxon>
        <taxon>Streptophyta</taxon>
        <taxon>Embryophyta</taxon>
        <taxon>Tracheophyta</taxon>
        <taxon>Spermatophyta</taxon>
        <taxon>Magnoliopsida</taxon>
        <taxon>eudicotyledons</taxon>
        <taxon>Gunneridae</taxon>
        <taxon>Pentapetalae</taxon>
        <taxon>rosids</taxon>
        <taxon>fabids</taxon>
        <taxon>Rosales</taxon>
        <taxon>Rosaceae</taxon>
        <taxon>Amygdaloideae</taxon>
        <taxon>Maleae</taxon>
        <taxon>Pyrus</taxon>
    </lineage>
</organism>
<gene>
    <name evidence="2" type="ORF">D8674_013297</name>
</gene>
<accession>A0A5N5GQ74</accession>
<protein>
    <recommendedName>
        <fullName evidence="4">Aminotransferase-like plant mobile domain-containing protein</fullName>
    </recommendedName>
</protein>
<evidence type="ECO:0000313" key="3">
    <source>
        <dbReference type="Proteomes" id="UP000327157"/>
    </source>
</evidence>
<reference evidence="3" key="2">
    <citation type="submission" date="2019-10" db="EMBL/GenBank/DDBJ databases">
        <title>A de novo genome assembly of a pear dwarfing rootstock.</title>
        <authorList>
            <person name="Wang F."/>
            <person name="Wang J."/>
            <person name="Li S."/>
            <person name="Zhang Y."/>
            <person name="Fang M."/>
            <person name="Ma L."/>
            <person name="Zhao Y."/>
            <person name="Jiang S."/>
        </authorList>
    </citation>
    <scope>NUCLEOTIDE SEQUENCE [LARGE SCALE GENOMIC DNA]</scope>
</reference>
<dbReference type="EMBL" id="SMOL01000401">
    <property type="protein sequence ID" value="KAB2617428.1"/>
    <property type="molecule type" value="Genomic_DNA"/>
</dbReference>
<dbReference type="AlphaFoldDB" id="A0A5N5GQ74"/>
<comment type="caution">
    <text evidence="2">The sequence shown here is derived from an EMBL/GenBank/DDBJ whole genome shotgun (WGS) entry which is preliminary data.</text>
</comment>
<name>A0A5N5GQ74_9ROSA</name>
<reference evidence="2 3" key="1">
    <citation type="submission" date="2019-09" db="EMBL/GenBank/DDBJ databases">
        <authorList>
            <person name="Ou C."/>
        </authorList>
    </citation>
    <scope>NUCLEOTIDE SEQUENCE [LARGE SCALE GENOMIC DNA]</scope>
    <source>
        <strain evidence="2">S2</strain>
        <tissue evidence="2">Leaf</tissue>
    </source>
</reference>